<evidence type="ECO:0008006" key="3">
    <source>
        <dbReference type="Google" id="ProtNLM"/>
    </source>
</evidence>
<dbReference type="SUPFAM" id="SSF55961">
    <property type="entry name" value="Bet v1-like"/>
    <property type="match status" value="1"/>
</dbReference>
<evidence type="ECO:0000313" key="1">
    <source>
        <dbReference type="EMBL" id="QIK40298.1"/>
    </source>
</evidence>
<dbReference type="EMBL" id="CP049811">
    <property type="protein sequence ID" value="QIK40298.1"/>
    <property type="molecule type" value="Genomic_DNA"/>
</dbReference>
<proteinExistence type="predicted"/>
<keyword evidence="2" id="KW-1185">Reference proteome</keyword>
<reference evidence="1 2" key="1">
    <citation type="submission" date="2020-03" db="EMBL/GenBank/DDBJ databases">
        <title>Complete genome sequence of Monaibacterium sp. ALG8 with diverse plasmids.</title>
        <authorList>
            <person name="Sun C."/>
        </authorList>
    </citation>
    <scope>NUCLEOTIDE SEQUENCE [LARGE SCALE GENOMIC DNA]</scope>
    <source>
        <strain evidence="1 2">ALG8</strain>
    </source>
</reference>
<dbReference type="InterPro" id="IPR023393">
    <property type="entry name" value="START-like_dom_sf"/>
</dbReference>
<dbReference type="Gene3D" id="3.30.530.20">
    <property type="match status" value="1"/>
</dbReference>
<sequence>MNLTTRTRLDDCPADIYARLSDPARLAHLNDSMQVIPTDPDAWTVKAQMNGADVEADLVCTVREAPDRLIYQATAQGLVITLEFVLSEEGDGTDLTVVLDFAGASMKGKMLMQGLKLMAPKMQTGLDKMVYKLARPT</sequence>
<accession>A0A6G7VKC0</accession>
<protein>
    <recommendedName>
        <fullName evidence="3">Carbon monoxide dehydrogenase subunit G</fullName>
    </recommendedName>
</protein>
<dbReference type="AlphaFoldDB" id="A0A6G7VKC0"/>
<name>A0A6G7VKC0_9RHOB</name>
<dbReference type="Proteomes" id="UP000500791">
    <property type="component" value="Chromosome"/>
</dbReference>
<dbReference type="RefSeq" id="WP_166189608.1">
    <property type="nucleotide sequence ID" value="NZ_CP049811.1"/>
</dbReference>
<dbReference type="KEGG" id="mon:G8E03_05685"/>
<evidence type="ECO:0000313" key="2">
    <source>
        <dbReference type="Proteomes" id="UP000500791"/>
    </source>
</evidence>
<gene>
    <name evidence="1" type="ORF">G8E03_05685</name>
</gene>
<organism evidence="1 2">
    <name type="scientific">Pontivivens nitratireducens</name>
    <dbReference type="NCBI Taxonomy" id="2758038"/>
    <lineage>
        <taxon>Bacteria</taxon>
        <taxon>Pseudomonadati</taxon>
        <taxon>Pseudomonadota</taxon>
        <taxon>Alphaproteobacteria</taxon>
        <taxon>Rhodobacterales</taxon>
        <taxon>Paracoccaceae</taxon>
        <taxon>Pontivivens</taxon>
    </lineage>
</organism>